<dbReference type="EMBL" id="JACHMB010000001">
    <property type="protein sequence ID" value="MBB5773408.1"/>
    <property type="molecule type" value="Genomic_DNA"/>
</dbReference>
<dbReference type="InterPro" id="IPR036052">
    <property type="entry name" value="TrpB-like_PALP_sf"/>
</dbReference>
<dbReference type="InterPro" id="IPR050147">
    <property type="entry name" value="Ser/Thr_Dehydratase"/>
</dbReference>
<accession>A0A7W9FXN0</accession>
<evidence type="ECO:0000256" key="3">
    <source>
        <dbReference type="ARBA" id="ARBA00023239"/>
    </source>
</evidence>
<dbReference type="GO" id="GO:0030170">
    <property type="term" value="F:pyridoxal phosphate binding"/>
    <property type="evidence" value="ECO:0007669"/>
    <property type="project" value="InterPro"/>
</dbReference>
<reference evidence="5 6" key="1">
    <citation type="submission" date="2020-08" db="EMBL/GenBank/DDBJ databases">
        <title>Sequencing the genomes of 1000 actinobacteria strains.</title>
        <authorList>
            <person name="Klenk H.-P."/>
        </authorList>
    </citation>
    <scope>NUCLEOTIDE SEQUENCE [LARGE SCALE GENOMIC DNA]</scope>
    <source>
        <strain evidence="5 6">DSM 45507</strain>
    </source>
</reference>
<dbReference type="RefSeq" id="WP_185067405.1">
    <property type="nucleotide sequence ID" value="NZ_JACHMB010000001.1"/>
</dbReference>
<dbReference type="AlphaFoldDB" id="A0A7W9FXN0"/>
<dbReference type="Pfam" id="PF00291">
    <property type="entry name" value="PALP"/>
    <property type="match status" value="1"/>
</dbReference>
<dbReference type="PANTHER" id="PTHR48078">
    <property type="entry name" value="THREONINE DEHYDRATASE, MITOCHONDRIAL-RELATED"/>
    <property type="match status" value="1"/>
</dbReference>
<keyword evidence="6" id="KW-1185">Reference proteome</keyword>
<protein>
    <submittedName>
        <fullName evidence="5">Threonine synthase</fullName>
        <ecNumber evidence="5">4.2.3.1</ecNumber>
    </submittedName>
</protein>
<dbReference type="PANTHER" id="PTHR48078:SF6">
    <property type="entry name" value="L-THREONINE DEHYDRATASE CATABOLIC TDCB"/>
    <property type="match status" value="1"/>
</dbReference>
<evidence type="ECO:0000313" key="6">
    <source>
        <dbReference type="Proteomes" id="UP000579153"/>
    </source>
</evidence>
<feature type="domain" description="Tryptophan synthase beta chain-like PALP" evidence="4">
    <location>
        <begin position="67"/>
        <end position="363"/>
    </location>
</feature>
<dbReference type="InterPro" id="IPR000634">
    <property type="entry name" value="Ser/Thr_deHydtase_PyrdxlP-BS"/>
</dbReference>
<proteinExistence type="predicted"/>
<organism evidence="5 6">
    <name type="scientific">Nonomuraea jabiensis</name>
    <dbReference type="NCBI Taxonomy" id="882448"/>
    <lineage>
        <taxon>Bacteria</taxon>
        <taxon>Bacillati</taxon>
        <taxon>Actinomycetota</taxon>
        <taxon>Actinomycetes</taxon>
        <taxon>Streptosporangiales</taxon>
        <taxon>Streptosporangiaceae</taxon>
        <taxon>Nonomuraea</taxon>
    </lineage>
</organism>
<dbReference type="EC" id="4.2.3.1" evidence="5"/>
<dbReference type="GO" id="GO:0004794">
    <property type="term" value="F:threonine deaminase activity"/>
    <property type="evidence" value="ECO:0007669"/>
    <property type="project" value="TreeGrafter"/>
</dbReference>
<evidence type="ECO:0000256" key="2">
    <source>
        <dbReference type="ARBA" id="ARBA00022898"/>
    </source>
</evidence>
<comment type="caution">
    <text evidence="5">The sequence shown here is derived from an EMBL/GenBank/DDBJ whole genome shotgun (WGS) entry which is preliminary data.</text>
</comment>
<evidence type="ECO:0000313" key="5">
    <source>
        <dbReference type="EMBL" id="MBB5773408.1"/>
    </source>
</evidence>
<dbReference type="PROSITE" id="PS00165">
    <property type="entry name" value="DEHYDRATASE_SER_THR"/>
    <property type="match status" value="1"/>
</dbReference>
<dbReference type="SUPFAM" id="SSF53686">
    <property type="entry name" value="Tryptophan synthase beta subunit-like PLP-dependent enzymes"/>
    <property type="match status" value="1"/>
</dbReference>
<sequence>MEAGFPDYLCRCGRTHVVSADRWRCDCGGPLDLPVTAAVWPPRQETHSMWRHAGSIAGAAELPWPAISLGEGLTPLVAAGPRLRLKVEYASATGSFKDRGAVVLVALAKALGATRVVADSSGNAGTAVAAYAARAGLAAEIFVPGGTSEKKVRQIRGHGAEITLVDGSREDTAAAAAERVERAGLFYASHVHNPYFLEGTKTYALELFEQLGGTVPDTVVVPAGNGTLVLGAYRGFAALLAAGLVERLPRIVAVQAERCAPVAAAFDAGRDEVPAVPPAATLAEGIAIAAPARGGQLLRAVRESGGAVMTVSEQDIVEAHAGLAAQGFWVEPTGAVAYAAARRLEAVGSPLVEGGVVVAPLCGSGLKATPPER</sequence>
<keyword evidence="3 5" id="KW-0456">Lyase</keyword>
<dbReference type="GO" id="GO:0003941">
    <property type="term" value="F:L-serine ammonia-lyase activity"/>
    <property type="evidence" value="ECO:0007669"/>
    <property type="project" value="TreeGrafter"/>
</dbReference>
<evidence type="ECO:0000256" key="1">
    <source>
        <dbReference type="ARBA" id="ARBA00001933"/>
    </source>
</evidence>
<dbReference type="Gene3D" id="3.40.50.1100">
    <property type="match status" value="2"/>
</dbReference>
<dbReference type="GO" id="GO:0004795">
    <property type="term" value="F:threonine synthase activity"/>
    <property type="evidence" value="ECO:0007669"/>
    <property type="project" value="UniProtKB-EC"/>
</dbReference>
<gene>
    <name evidence="5" type="ORF">HD596_000164</name>
</gene>
<dbReference type="GO" id="GO:0006567">
    <property type="term" value="P:L-threonine catabolic process"/>
    <property type="evidence" value="ECO:0007669"/>
    <property type="project" value="TreeGrafter"/>
</dbReference>
<dbReference type="GO" id="GO:0009097">
    <property type="term" value="P:isoleucine biosynthetic process"/>
    <property type="evidence" value="ECO:0007669"/>
    <property type="project" value="TreeGrafter"/>
</dbReference>
<dbReference type="GO" id="GO:0006565">
    <property type="term" value="P:L-serine catabolic process"/>
    <property type="evidence" value="ECO:0007669"/>
    <property type="project" value="TreeGrafter"/>
</dbReference>
<name>A0A7W9FXN0_9ACTN</name>
<keyword evidence="2" id="KW-0663">Pyridoxal phosphate</keyword>
<dbReference type="Proteomes" id="UP000579153">
    <property type="component" value="Unassembled WGS sequence"/>
</dbReference>
<evidence type="ECO:0000259" key="4">
    <source>
        <dbReference type="Pfam" id="PF00291"/>
    </source>
</evidence>
<dbReference type="InterPro" id="IPR001926">
    <property type="entry name" value="TrpB-like_PALP"/>
</dbReference>
<comment type="cofactor">
    <cofactor evidence="1">
        <name>pyridoxal 5'-phosphate</name>
        <dbReference type="ChEBI" id="CHEBI:597326"/>
    </cofactor>
</comment>